<dbReference type="InterPro" id="IPR044822">
    <property type="entry name" value="Myb_DNA-bind_4"/>
</dbReference>
<dbReference type="PANTHER" id="PTHR21654">
    <property type="entry name" value="FI21293P1"/>
    <property type="match status" value="1"/>
</dbReference>
<feature type="compositionally biased region" description="Basic residues" evidence="7">
    <location>
        <begin position="534"/>
        <end position="545"/>
    </location>
</feature>
<proteinExistence type="predicted"/>
<evidence type="ECO:0000256" key="6">
    <source>
        <dbReference type="ARBA" id="ARBA00023242"/>
    </source>
</evidence>
<dbReference type="FunFam" id="1.10.10.60:FF:000061">
    <property type="entry name" value="Trihelix transcription factor GT-2"/>
    <property type="match status" value="1"/>
</dbReference>
<dbReference type="Pfam" id="PF13837">
    <property type="entry name" value="Myb_DNA-bind_4"/>
    <property type="match status" value="2"/>
</dbReference>
<dbReference type="GO" id="GO:0005634">
    <property type="term" value="C:nucleus"/>
    <property type="evidence" value="ECO:0007669"/>
    <property type="project" value="UniProtKB-SubCell"/>
</dbReference>
<dbReference type="EMBL" id="QGNW01001759">
    <property type="protein sequence ID" value="RVW31339.1"/>
    <property type="molecule type" value="Genomic_DNA"/>
</dbReference>
<feature type="region of interest" description="Disordered" evidence="7">
    <location>
        <begin position="526"/>
        <end position="555"/>
    </location>
</feature>
<feature type="domain" description="Myb-like" evidence="8">
    <location>
        <begin position="397"/>
        <end position="462"/>
    </location>
</feature>
<keyword evidence="6" id="KW-0539">Nucleus</keyword>
<sequence>MGDQYGLPDLRQFMARPSHFPAVPHPTEPYLHHYEAIMVGSHMGEVVVPRGLVDFHGDSATATATPTATATAAATAASVVGVGGLEMECGGVGGDGGNSRWPRQETLTLLEIRSRLDPKFKEANQKGPLWAEVSRIMAEEHGYQRSGKKCREKFENLYKYYKKTKEGKAGRQDGKHYRFFRQLEALYGETSNQASVSETHLAGNTTLLYQTTNNTTINQANQEALQDHKFCESHSFSNSSEFETSSSENNDDDLSAIAYMMNHSMEKKRGVDDGQSYRRVRKSLKGKIKEFVGLHMKKIMDTQEAWMEKMLTTIEHKEQERLSREEEWRKQEAARFDREYKFWASERAWIEARDAALMEALKKFTGKELKLSSPDGLMDKEIQDQNESMEDIVNEVPDDTTYSRWPEQELSSLIHLRTSMESRFQDSGYSEESLWEEIATRMGCLGYERSAMRCKQKWENINIYLNKTTEHSKKRKENLRTCTYFQPLDPIMARKSWPNKALRICLNILLDEEHLWEDYGVKPSMGKNQQVWHKPAKRPKGKNKEKKGEEASADEGRRTYNYSVALIWLARNPTLSAYT</sequence>
<gene>
    <name evidence="9" type="primary">PTL_0</name>
    <name evidence="9" type="ORF">CK203_106082</name>
</gene>
<keyword evidence="2" id="KW-0677">Repeat</keyword>
<dbReference type="CDD" id="cd12203">
    <property type="entry name" value="GT1"/>
    <property type="match status" value="2"/>
</dbReference>
<dbReference type="SMART" id="SM00717">
    <property type="entry name" value="SANT"/>
    <property type="match status" value="2"/>
</dbReference>
<dbReference type="GO" id="GO:0003677">
    <property type="term" value="F:DNA binding"/>
    <property type="evidence" value="ECO:0007669"/>
    <property type="project" value="UniProtKB-KW"/>
</dbReference>
<dbReference type="AlphaFoldDB" id="A0A438D7B0"/>
<dbReference type="PROSITE" id="PS50090">
    <property type="entry name" value="MYB_LIKE"/>
    <property type="match status" value="2"/>
</dbReference>
<dbReference type="FunFam" id="1.10.10.60:FF:000342">
    <property type="entry name" value="trihelix transcription factor PTL-like"/>
    <property type="match status" value="1"/>
</dbReference>
<evidence type="ECO:0000256" key="2">
    <source>
        <dbReference type="ARBA" id="ARBA00022737"/>
    </source>
</evidence>
<protein>
    <submittedName>
        <fullName evidence="9">Trihelix transcription factor PTL</fullName>
    </submittedName>
</protein>
<dbReference type="InterPro" id="IPR001005">
    <property type="entry name" value="SANT/Myb"/>
</dbReference>
<dbReference type="Proteomes" id="UP000288805">
    <property type="component" value="Unassembled WGS sequence"/>
</dbReference>
<evidence type="ECO:0000313" key="9">
    <source>
        <dbReference type="EMBL" id="RVW31339.1"/>
    </source>
</evidence>
<comment type="caution">
    <text evidence="9">The sequence shown here is derived from an EMBL/GenBank/DDBJ whole genome shotgun (WGS) entry which is preliminary data.</text>
</comment>
<keyword evidence="3" id="KW-0805">Transcription regulation</keyword>
<keyword evidence="4" id="KW-0238">DNA-binding</keyword>
<feature type="compositionally biased region" description="Basic and acidic residues" evidence="7">
    <location>
        <begin position="546"/>
        <end position="555"/>
    </location>
</feature>
<keyword evidence="5" id="KW-0804">Transcription</keyword>
<reference evidence="9 10" key="1">
    <citation type="journal article" date="2018" name="PLoS Genet.">
        <title>Population sequencing reveals clonal diversity and ancestral inbreeding in the grapevine cultivar Chardonnay.</title>
        <authorList>
            <person name="Roach M.J."/>
            <person name="Johnson D.L."/>
            <person name="Bohlmann J."/>
            <person name="van Vuuren H.J."/>
            <person name="Jones S.J."/>
            <person name="Pretorius I.S."/>
            <person name="Schmidt S.A."/>
            <person name="Borneman A.R."/>
        </authorList>
    </citation>
    <scope>NUCLEOTIDE SEQUENCE [LARGE SCALE GENOMIC DNA]</scope>
    <source>
        <strain evidence="10">cv. Chardonnay</strain>
        <tissue evidence="9">Leaf</tissue>
    </source>
</reference>
<evidence type="ECO:0000313" key="10">
    <source>
        <dbReference type="Proteomes" id="UP000288805"/>
    </source>
</evidence>
<name>A0A438D7B0_VITVI</name>
<evidence type="ECO:0000259" key="8">
    <source>
        <dbReference type="PROSITE" id="PS50090"/>
    </source>
</evidence>
<evidence type="ECO:0000256" key="3">
    <source>
        <dbReference type="ARBA" id="ARBA00023015"/>
    </source>
</evidence>
<dbReference type="Gene3D" id="1.10.10.60">
    <property type="entry name" value="Homeodomain-like"/>
    <property type="match status" value="2"/>
</dbReference>
<organism evidence="9 10">
    <name type="scientific">Vitis vinifera</name>
    <name type="common">Grape</name>
    <dbReference type="NCBI Taxonomy" id="29760"/>
    <lineage>
        <taxon>Eukaryota</taxon>
        <taxon>Viridiplantae</taxon>
        <taxon>Streptophyta</taxon>
        <taxon>Embryophyta</taxon>
        <taxon>Tracheophyta</taxon>
        <taxon>Spermatophyta</taxon>
        <taxon>Magnoliopsida</taxon>
        <taxon>eudicotyledons</taxon>
        <taxon>Gunneridae</taxon>
        <taxon>Pentapetalae</taxon>
        <taxon>rosids</taxon>
        <taxon>Vitales</taxon>
        <taxon>Vitaceae</taxon>
        <taxon>Viteae</taxon>
        <taxon>Vitis</taxon>
    </lineage>
</organism>
<comment type="subcellular location">
    <subcellularLocation>
        <location evidence="1">Nucleus</location>
    </subcellularLocation>
</comment>
<evidence type="ECO:0000256" key="7">
    <source>
        <dbReference type="SAM" id="MobiDB-lite"/>
    </source>
</evidence>
<evidence type="ECO:0000256" key="5">
    <source>
        <dbReference type="ARBA" id="ARBA00023163"/>
    </source>
</evidence>
<feature type="domain" description="Myb-like" evidence="8">
    <location>
        <begin position="99"/>
        <end position="158"/>
    </location>
</feature>
<evidence type="ECO:0000256" key="4">
    <source>
        <dbReference type="ARBA" id="ARBA00023125"/>
    </source>
</evidence>
<evidence type="ECO:0000256" key="1">
    <source>
        <dbReference type="ARBA" id="ARBA00004123"/>
    </source>
</evidence>
<dbReference type="PANTHER" id="PTHR21654:SF107">
    <property type="entry name" value="TRIHELIX TRANSCRIPTION FACTOR PTL-LIKE"/>
    <property type="match status" value="1"/>
</dbReference>
<accession>A0A438D7B0</accession>
<dbReference type="GO" id="GO:0006355">
    <property type="term" value="P:regulation of DNA-templated transcription"/>
    <property type="evidence" value="ECO:0007669"/>
    <property type="project" value="UniProtKB-ARBA"/>
</dbReference>